<evidence type="ECO:0000256" key="5">
    <source>
        <dbReference type="ARBA" id="ARBA00022989"/>
    </source>
</evidence>
<dbReference type="Proteomes" id="UP000247459">
    <property type="component" value="Unassembled WGS sequence"/>
</dbReference>
<dbReference type="PANTHER" id="PTHR43266:SF8">
    <property type="entry name" value="MACROLIDE-EFFLUX PROTEIN"/>
    <property type="match status" value="1"/>
</dbReference>
<dbReference type="Gene3D" id="1.20.1250.20">
    <property type="entry name" value="MFS general substrate transporter like domains"/>
    <property type="match status" value="1"/>
</dbReference>
<feature type="transmembrane region" description="Helical" evidence="7">
    <location>
        <begin position="253"/>
        <end position="273"/>
    </location>
</feature>
<dbReference type="GO" id="GO:0005886">
    <property type="term" value="C:plasma membrane"/>
    <property type="evidence" value="ECO:0007669"/>
    <property type="project" value="UniProtKB-SubCell"/>
</dbReference>
<evidence type="ECO:0000256" key="1">
    <source>
        <dbReference type="ARBA" id="ARBA00004651"/>
    </source>
</evidence>
<dbReference type="EMBL" id="PRLG01000021">
    <property type="protein sequence ID" value="PYY27927.1"/>
    <property type="molecule type" value="Genomic_DNA"/>
</dbReference>
<proteinExistence type="predicted"/>
<dbReference type="AlphaFoldDB" id="A0A2W0C7E9"/>
<feature type="domain" description="Major facilitator superfamily (MFS) profile" evidence="8">
    <location>
        <begin position="9"/>
        <end position="397"/>
    </location>
</feature>
<name>A0A2W0C7E9_9BACL</name>
<comment type="subcellular location">
    <subcellularLocation>
        <location evidence="1">Cell membrane</location>
        <topology evidence="1">Multi-pass membrane protein</topology>
    </subcellularLocation>
</comment>
<feature type="transmembrane region" description="Helical" evidence="7">
    <location>
        <begin position="207"/>
        <end position="233"/>
    </location>
</feature>
<evidence type="ECO:0000256" key="4">
    <source>
        <dbReference type="ARBA" id="ARBA00022692"/>
    </source>
</evidence>
<sequence>MISLLRNRVFKIVLIADLLQQAGIWIRNMSLLFYIMDQSNNNPTAVSLLTALEYLPIFIFSLIGGTFADRWEPKRTVIFGDSLSALSMLLILLLISLGIWQAVFAATVISAIVSQFSQPSSSVLLKRHIPSEDVGTAVGINQSLLALFTIFGPVFGTFVYTQLGIRSAVIALFIIFALAAAIQLFLPSSNREKSQEKNTAISDIKSGFKYVLGHVNLKLIAIMFAVSGIAMGITQPLDVFVTMERLGLPKESVQWFAASEGVGMLFGGILAAAISSKIIRYRRAVLTVTMIIWSMITLIEVLSTWPTLTAIARVMSGVATAFFQVVFSAMMIKEIKEEYIGRTNGIVLPLLMGGMLLGSTLSGIIVNQIELFGAYFIASVLTLSCVVFTLRLRTDYMNVNDKHHN</sequence>
<keyword evidence="6 7" id="KW-0472">Membrane</keyword>
<feature type="transmembrane region" description="Helical" evidence="7">
    <location>
        <begin position="372"/>
        <end position="392"/>
    </location>
</feature>
<keyword evidence="2" id="KW-0813">Transport</keyword>
<dbReference type="CDD" id="cd06173">
    <property type="entry name" value="MFS_MefA_like"/>
    <property type="match status" value="1"/>
</dbReference>
<dbReference type="GO" id="GO:0004815">
    <property type="term" value="F:aspartate-tRNA ligase activity"/>
    <property type="evidence" value="ECO:0007669"/>
    <property type="project" value="UniProtKB-EC"/>
</dbReference>
<feature type="transmembrane region" description="Helical" evidence="7">
    <location>
        <begin position="88"/>
        <end position="113"/>
    </location>
</feature>
<evidence type="ECO:0000256" key="3">
    <source>
        <dbReference type="ARBA" id="ARBA00022475"/>
    </source>
</evidence>
<feature type="transmembrane region" description="Helical" evidence="7">
    <location>
        <begin position="165"/>
        <end position="186"/>
    </location>
</feature>
<keyword evidence="4 7" id="KW-0812">Transmembrane</keyword>
<dbReference type="GO" id="GO:0022857">
    <property type="term" value="F:transmembrane transporter activity"/>
    <property type="evidence" value="ECO:0007669"/>
    <property type="project" value="InterPro"/>
</dbReference>
<organism evidence="9 10">
    <name type="scientific">Paenibacillus illinoisensis</name>
    <dbReference type="NCBI Taxonomy" id="59845"/>
    <lineage>
        <taxon>Bacteria</taxon>
        <taxon>Bacillati</taxon>
        <taxon>Bacillota</taxon>
        <taxon>Bacilli</taxon>
        <taxon>Bacillales</taxon>
        <taxon>Paenibacillaceae</taxon>
        <taxon>Paenibacillus</taxon>
    </lineage>
</organism>
<dbReference type="EC" id="6.1.1.12" evidence="9"/>
<dbReference type="Pfam" id="PF07690">
    <property type="entry name" value="MFS_1"/>
    <property type="match status" value="1"/>
</dbReference>
<evidence type="ECO:0000256" key="7">
    <source>
        <dbReference type="SAM" id="Phobius"/>
    </source>
</evidence>
<evidence type="ECO:0000256" key="6">
    <source>
        <dbReference type="ARBA" id="ARBA00023136"/>
    </source>
</evidence>
<evidence type="ECO:0000256" key="2">
    <source>
        <dbReference type="ARBA" id="ARBA00022448"/>
    </source>
</evidence>
<evidence type="ECO:0000313" key="10">
    <source>
        <dbReference type="Proteomes" id="UP000247459"/>
    </source>
</evidence>
<dbReference type="PANTHER" id="PTHR43266">
    <property type="entry name" value="MACROLIDE-EFFLUX PROTEIN"/>
    <property type="match status" value="1"/>
</dbReference>
<reference evidence="9 10" key="1">
    <citation type="submission" date="2018-01" db="EMBL/GenBank/DDBJ databases">
        <title>Genome sequence of the PGP bacterium Paenibacillus illinoisensis E3.</title>
        <authorList>
            <person name="Rolli E."/>
            <person name="Marasco R."/>
            <person name="Bessem C."/>
            <person name="Michoud G."/>
            <person name="Gaiarsa S."/>
            <person name="Borin S."/>
            <person name="Daffonchio D."/>
        </authorList>
    </citation>
    <scope>NUCLEOTIDE SEQUENCE [LARGE SCALE GENOMIC DNA]</scope>
    <source>
        <strain evidence="9 10">E3</strain>
    </source>
</reference>
<dbReference type="SUPFAM" id="SSF103473">
    <property type="entry name" value="MFS general substrate transporter"/>
    <property type="match status" value="1"/>
</dbReference>
<accession>A0A2W0C7E9</accession>
<dbReference type="InterPro" id="IPR011701">
    <property type="entry name" value="MFS"/>
</dbReference>
<feature type="transmembrane region" description="Helical" evidence="7">
    <location>
        <begin position="134"/>
        <end position="159"/>
    </location>
</feature>
<feature type="transmembrane region" description="Helical" evidence="7">
    <location>
        <begin position="285"/>
        <end position="305"/>
    </location>
</feature>
<dbReference type="PROSITE" id="PS50850">
    <property type="entry name" value="MFS"/>
    <property type="match status" value="1"/>
</dbReference>
<gene>
    <name evidence="9" type="ORF">PIL02S_04600</name>
</gene>
<evidence type="ECO:0000313" key="9">
    <source>
        <dbReference type="EMBL" id="PYY27927.1"/>
    </source>
</evidence>
<keyword evidence="9" id="KW-0436">Ligase</keyword>
<feature type="transmembrane region" description="Helical" evidence="7">
    <location>
        <begin position="311"/>
        <end position="332"/>
    </location>
</feature>
<comment type="caution">
    <text evidence="9">The sequence shown here is derived from an EMBL/GenBank/DDBJ whole genome shotgun (WGS) entry which is preliminary data.</text>
</comment>
<protein>
    <submittedName>
        <fullName evidence="9">Arabinose efflux permease family protein</fullName>
        <ecNumber evidence="9">6.1.1.12</ecNumber>
    </submittedName>
</protein>
<feature type="transmembrane region" description="Helical" evidence="7">
    <location>
        <begin position="46"/>
        <end position="68"/>
    </location>
</feature>
<evidence type="ECO:0000259" key="8">
    <source>
        <dbReference type="PROSITE" id="PS50850"/>
    </source>
</evidence>
<keyword evidence="3" id="KW-1003">Cell membrane</keyword>
<feature type="transmembrane region" description="Helical" evidence="7">
    <location>
        <begin position="344"/>
        <end position="366"/>
    </location>
</feature>
<keyword evidence="5 7" id="KW-1133">Transmembrane helix</keyword>
<dbReference type="InterPro" id="IPR036259">
    <property type="entry name" value="MFS_trans_sf"/>
</dbReference>
<dbReference type="InterPro" id="IPR020846">
    <property type="entry name" value="MFS_dom"/>
</dbReference>